<gene>
    <name evidence="2" type="ORF">BcabD6B2_08100</name>
</gene>
<sequence>MALSGDAVVPVQGTRRRRNPTTQITPIDGRRRVDDDLAMRKLRLQRTHILVEPSQRPPATSSRHARQLIVRFIPRPETLGEPLRILVVLVVNADVPIVPHPLPLQGSLHRAGKLQLPPGELGGAPAHENPVHAVSAPAVDRREHAVAAAGVGVQPVEHVHVHHLHILHVARVGRSQRRRPLQHGRSDLEIAVQGRGQVVVAHVDHVAQLHRKVERDGHVRLVDPQHRLVEDGGQRVADVLLKVGLVHLQLYHVPLHGPAGQDVARAGRAHLDVLVGLRLPLAQTVDVDLAPQLHAHSHKHRLVVHGNDAHHHARVLGVQIAAVNVPPLRHQQVHMGEVNPKLCVATHAGTATFLLNEPLQHAPLQIDVHRLRDVGLDDAPLPLELLHHREPLRPQRLYPRPCGRHYLPLLALHLDRQQPVPGGGP</sequence>
<dbReference type="EMBL" id="BPLF01000001">
    <property type="protein sequence ID" value="GIX61375.1"/>
    <property type="molecule type" value="Genomic_DNA"/>
</dbReference>
<organism evidence="2 3">
    <name type="scientific">Babesia caballi</name>
    <dbReference type="NCBI Taxonomy" id="5871"/>
    <lineage>
        <taxon>Eukaryota</taxon>
        <taxon>Sar</taxon>
        <taxon>Alveolata</taxon>
        <taxon>Apicomplexa</taxon>
        <taxon>Aconoidasida</taxon>
        <taxon>Piroplasmida</taxon>
        <taxon>Babesiidae</taxon>
        <taxon>Babesia</taxon>
    </lineage>
</organism>
<protein>
    <submittedName>
        <fullName evidence="2">Thiamine-phosphate kinase</fullName>
    </submittedName>
</protein>
<dbReference type="GeneID" id="94192858"/>
<evidence type="ECO:0000313" key="2">
    <source>
        <dbReference type="EMBL" id="GIX61375.1"/>
    </source>
</evidence>
<proteinExistence type="predicted"/>
<accession>A0AAV4LN64</accession>
<feature type="region of interest" description="Disordered" evidence="1">
    <location>
        <begin position="1"/>
        <end position="30"/>
    </location>
</feature>
<comment type="caution">
    <text evidence="2">The sequence shown here is derived from an EMBL/GenBank/DDBJ whole genome shotgun (WGS) entry which is preliminary data.</text>
</comment>
<dbReference type="Proteomes" id="UP001497744">
    <property type="component" value="Unassembled WGS sequence"/>
</dbReference>
<evidence type="ECO:0000256" key="1">
    <source>
        <dbReference type="SAM" id="MobiDB-lite"/>
    </source>
</evidence>
<reference evidence="2 3" key="1">
    <citation type="submission" date="2021-06" db="EMBL/GenBank/DDBJ databases">
        <title>Genome sequence of Babesia caballi.</title>
        <authorList>
            <person name="Yamagishi J."/>
            <person name="Kidaka T."/>
            <person name="Ochi A."/>
        </authorList>
    </citation>
    <scope>NUCLEOTIDE SEQUENCE [LARGE SCALE GENOMIC DNA]</scope>
    <source>
        <strain evidence="2">USDA-D6B2</strain>
    </source>
</reference>
<dbReference type="GO" id="GO:0016301">
    <property type="term" value="F:kinase activity"/>
    <property type="evidence" value="ECO:0007669"/>
    <property type="project" value="UniProtKB-KW"/>
</dbReference>
<dbReference type="AlphaFoldDB" id="A0AAV4LN64"/>
<keyword evidence="2" id="KW-0808">Transferase</keyword>
<keyword evidence="2" id="KW-0418">Kinase</keyword>
<dbReference type="RefSeq" id="XP_067713446.1">
    <property type="nucleotide sequence ID" value="XM_067857345.1"/>
</dbReference>
<name>A0AAV4LN64_BABCB</name>
<evidence type="ECO:0000313" key="3">
    <source>
        <dbReference type="Proteomes" id="UP001497744"/>
    </source>
</evidence>
<keyword evidence="3" id="KW-1185">Reference proteome</keyword>